<dbReference type="PROSITE" id="PS51417">
    <property type="entry name" value="ARF"/>
    <property type="match status" value="1"/>
</dbReference>
<feature type="binding site" evidence="7">
    <location>
        <position position="56"/>
    </location>
    <ligand>
        <name>Mg(2+)</name>
        <dbReference type="ChEBI" id="CHEBI:18420"/>
    </ligand>
</feature>
<evidence type="ECO:0000313" key="10">
    <source>
        <dbReference type="WBParaSite" id="MhA1_Contig1358.frz3.gene5"/>
    </source>
</evidence>
<dbReference type="GO" id="GO:0003924">
    <property type="term" value="F:GTPase activity"/>
    <property type="evidence" value="ECO:0007669"/>
    <property type="project" value="InterPro"/>
</dbReference>
<dbReference type="GO" id="GO:0034067">
    <property type="term" value="P:protein localization to Golgi apparatus"/>
    <property type="evidence" value="ECO:0007669"/>
    <property type="project" value="TreeGrafter"/>
</dbReference>
<evidence type="ECO:0000256" key="6">
    <source>
        <dbReference type="PIRSR" id="PIRSR606689-1"/>
    </source>
</evidence>
<dbReference type="InterPro" id="IPR027417">
    <property type="entry name" value="P-loop_NTPase"/>
</dbReference>
<keyword evidence="8" id="KW-0812">Transmembrane</keyword>
<keyword evidence="9" id="KW-1185">Reference proteome</keyword>
<sequence length="296" mass="33647">MFALVKGVYEEISKRDEYFIAILGLDGAGKTTYLEMVKRLLDNRHRERDLHKITSTVGLNRVTLFLFYIYLFLFLDSKIALNEFILNLWDLGGQADLRYIWDDYIKECHATIFVVDSADSQRFDESISCLEQIVSNSNVQKQPFLVLLNKCDNEVPPLKINGYKEDSIIKDNASSSDLSKDDVQQTTLQSTSGGWQSFELDNNNELGINGDWEQNSDCCSSSFSSSIPISTSMTAVIKSEIDSRLGEVLQGDVAIFSISKPLRRVWPPRLAYHLDICQHDTRDAHIFDKHSLDILA</sequence>
<evidence type="ECO:0000313" key="9">
    <source>
        <dbReference type="Proteomes" id="UP000095281"/>
    </source>
</evidence>
<comment type="subunit">
    <text evidence="4">Interacts with SYS1.</text>
</comment>
<dbReference type="Gene3D" id="3.40.50.300">
    <property type="entry name" value="P-loop containing nucleotide triphosphate hydrolases"/>
    <property type="match status" value="1"/>
</dbReference>
<evidence type="ECO:0000256" key="7">
    <source>
        <dbReference type="PIRSR" id="PIRSR606689-2"/>
    </source>
</evidence>
<keyword evidence="2 6" id="KW-0342">GTP-binding</keyword>
<feature type="binding site" evidence="6">
    <location>
        <position position="93"/>
    </location>
    <ligand>
        <name>GTP</name>
        <dbReference type="ChEBI" id="CHEBI:37565"/>
    </ligand>
</feature>
<organism evidence="9 10">
    <name type="scientific">Meloidogyne hapla</name>
    <name type="common">Root-knot nematode worm</name>
    <dbReference type="NCBI Taxonomy" id="6305"/>
    <lineage>
        <taxon>Eukaryota</taxon>
        <taxon>Metazoa</taxon>
        <taxon>Ecdysozoa</taxon>
        <taxon>Nematoda</taxon>
        <taxon>Chromadorea</taxon>
        <taxon>Rhabditida</taxon>
        <taxon>Tylenchina</taxon>
        <taxon>Tylenchomorpha</taxon>
        <taxon>Tylenchoidea</taxon>
        <taxon>Meloidogynidae</taxon>
        <taxon>Meloidogyninae</taxon>
        <taxon>Meloidogyne</taxon>
    </lineage>
</organism>
<dbReference type="SMART" id="SM00177">
    <property type="entry name" value="ARF"/>
    <property type="match status" value="1"/>
</dbReference>
<dbReference type="PANTHER" id="PTHR45909">
    <property type="entry name" value="ADP-RIBOSYLATION FACTOR-RELATED PROTEIN 1"/>
    <property type="match status" value="1"/>
</dbReference>
<dbReference type="AlphaFoldDB" id="A0A1I8B4B1"/>
<dbReference type="Proteomes" id="UP000095281">
    <property type="component" value="Unplaced"/>
</dbReference>
<accession>A0A1I8B4B1</accession>
<proteinExistence type="predicted"/>
<evidence type="ECO:0000256" key="4">
    <source>
        <dbReference type="ARBA" id="ARBA00038765"/>
    </source>
</evidence>
<keyword evidence="7" id="KW-0479">Metal-binding</keyword>
<comment type="function">
    <text evidence="3">Trans-Golgi-associated GTPase that regulates protein sorting. Controls the targeting of ARL1 and its effector to the trans-Golgi. Required for the lipidation of chylomicrons in the intestine and required for VLDL lipidation in the liver.</text>
</comment>
<dbReference type="InterPro" id="IPR005225">
    <property type="entry name" value="Small_GTP-bd"/>
</dbReference>
<dbReference type="GO" id="GO:0005794">
    <property type="term" value="C:Golgi apparatus"/>
    <property type="evidence" value="ECO:0007669"/>
    <property type="project" value="TreeGrafter"/>
</dbReference>
<evidence type="ECO:0000256" key="1">
    <source>
        <dbReference type="ARBA" id="ARBA00022741"/>
    </source>
</evidence>
<dbReference type="GO" id="GO:0043001">
    <property type="term" value="P:Golgi to plasma membrane protein transport"/>
    <property type="evidence" value="ECO:0007669"/>
    <property type="project" value="TreeGrafter"/>
</dbReference>
<dbReference type="InterPro" id="IPR006689">
    <property type="entry name" value="Small_GTPase_ARF/SAR"/>
</dbReference>
<feature type="transmembrane region" description="Helical" evidence="8">
    <location>
        <begin position="58"/>
        <end position="75"/>
    </location>
</feature>
<dbReference type="PANTHER" id="PTHR45909:SF1">
    <property type="entry name" value="ADP-RIBOSYLATION FACTOR-RELATED PROTEIN 1"/>
    <property type="match status" value="1"/>
</dbReference>
<evidence type="ECO:0000256" key="2">
    <source>
        <dbReference type="ARBA" id="ARBA00023134"/>
    </source>
</evidence>
<protein>
    <recommendedName>
        <fullName evidence="5">ADP-ribosylation factor-related protein 1</fullName>
    </recommendedName>
</protein>
<keyword evidence="7" id="KW-0460">Magnesium</keyword>
<dbReference type="GO" id="GO:0005525">
    <property type="term" value="F:GTP binding"/>
    <property type="evidence" value="ECO:0007669"/>
    <property type="project" value="UniProtKB-KW"/>
</dbReference>
<evidence type="ECO:0000256" key="3">
    <source>
        <dbReference type="ARBA" id="ARBA00037377"/>
    </source>
</evidence>
<name>A0A1I8B4B1_MELHA</name>
<dbReference type="SUPFAM" id="SSF52540">
    <property type="entry name" value="P-loop containing nucleoside triphosphate hydrolases"/>
    <property type="match status" value="1"/>
</dbReference>
<dbReference type="WBParaSite" id="MhA1_Contig1358.frz3.gene5">
    <property type="protein sequence ID" value="MhA1_Contig1358.frz3.gene5"/>
    <property type="gene ID" value="MhA1_Contig1358.frz3.gene5"/>
</dbReference>
<dbReference type="NCBIfam" id="TIGR00231">
    <property type="entry name" value="small_GTP"/>
    <property type="match status" value="1"/>
</dbReference>
<feature type="binding site" evidence="6">
    <location>
        <begin position="149"/>
        <end position="152"/>
    </location>
    <ligand>
        <name>GTP</name>
        <dbReference type="ChEBI" id="CHEBI:37565"/>
    </ligand>
</feature>
<feature type="binding site" evidence="7">
    <location>
        <position position="31"/>
    </location>
    <ligand>
        <name>Mg(2+)</name>
        <dbReference type="ChEBI" id="CHEBI:18420"/>
    </ligand>
</feature>
<dbReference type="GO" id="GO:0006886">
    <property type="term" value="P:intracellular protein transport"/>
    <property type="evidence" value="ECO:0007669"/>
    <property type="project" value="TreeGrafter"/>
</dbReference>
<evidence type="ECO:0000256" key="8">
    <source>
        <dbReference type="SAM" id="Phobius"/>
    </source>
</evidence>
<feature type="binding site" evidence="6">
    <location>
        <begin position="24"/>
        <end position="31"/>
    </location>
    <ligand>
        <name>GTP</name>
        <dbReference type="ChEBI" id="CHEBI:37565"/>
    </ligand>
</feature>
<dbReference type="InterPro" id="IPR024156">
    <property type="entry name" value="Small_GTPase_ARF"/>
</dbReference>
<keyword evidence="8" id="KW-1133">Transmembrane helix</keyword>
<dbReference type="GO" id="GO:0046872">
    <property type="term" value="F:metal ion binding"/>
    <property type="evidence" value="ECO:0007669"/>
    <property type="project" value="UniProtKB-KW"/>
</dbReference>
<keyword evidence="8" id="KW-0472">Membrane</keyword>
<evidence type="ECO:0000256" key="5">
    <source>
        <dbReference type="ARBA" id="ARBA00039478"/>
    </source>
</evidence>
<keyword evidence="1 6" id="KW-0547">Nucleotide-binding</keyword>
<reference evidence="10" key="1">
    <citation type="submission" date="2016-11" db="UniProtKB">
        <authorList>
            <consortium name="WormBaseParasite"/>
        </authorList>
    </citation>
    <scope>IDENTIFICATION</scope>
</reference>
<dbReference type="Pfam" id="PF00025">
    <property type="entry name" value="Arf"/>
    <property type="match status" value="1"/>
</dbReference>